<proteinExistence type="predicted"/>
<dbReference type="Proteomes" id="UP001159042">
    <property type="component" value="Unassembled WGS sequence"/>
</dbReference>
<name>A0AAV8VP89_9CUCU</name>
<dbReference type="InterPro" id="IPR012340">
    <property type="entry name" value="NA-bd_OB-fold"/>
</dbReference>
<organism evidence="1 2">
    <name type="scientific">Exocentrus adspersus</name>
    <dbReference type="NCBI Taxonomy" id="1586481"/>
    <lineage>
        <taxon>Eukaryota</taxon>
        <taxon>Metazoa</taxon>
        <taxon>Ecdysozoa</taxon>
        <taxon>Arthropoda</taxon>
        <taxon>Hexapoda</taxon>
        <taxon>Insecta</taxon>
        <taxon>Pterygota</taxon>
        <taxon>Neoptera</taxon>
        <taxon>Endopterygota</taxon>
        <taxon>Coleoptera</taxon>
        <taxon>Polyphaga</taxon>
        <taxon>Cucujiformia</taxon>
        <taxon>Chrysomeloidea</taxon>
        <taxon>Cerambycidae</taxon>
        <taxon>Lamiinae</taxon>
        <taxon>Acanthocinini</taxon>
        <taxon>Exocentrus</taxon>
    </lineage>
</organism>
<dbReference type="EMBL" id="JANEYG010000044">
    <property type="protein sequence ID" value="KAJ8916232.1"/>
    <property type="molecule type" value="Genomic_DNA"/>
</dbReference>
<comment type="caution">
    <text evidence="1">The sequence shown here is derived from an EMBL/GenBank/DDBJ whole genome shotgun (WGS) entry which is preliminary data.</text>
</comment>
<reference evidence="1 2" key="1">
    <citation type="journal article" date="2023" name="Insect Mol. Biol.">
        <title>Genome sequencing provides insights into the evolution of gene families encoding plant cell wall-degrading enzymes in longhorned beetles.</title>
        <authorList>
            <person name="Shin N.R."/>
            <person name="Okamura Y."/>
            <person name="Kirsch R."/>
            <person name="Pauchet Y."/>
        </authorList>
    </citation>
    <scope>NUCLEOTIDE SEQUENCE [LARGE SCALE GENOMIC DNA]</scope>
    <source>
        <strain evidence="1">EAD_L_NR</strain>
    </source>
</reference>
<evidence type="ECO:0000313" key="2">
    <source>
        <dbReference type="Proteomes" id="UP001159042"/>
    </source>
</evidence>
<sequence length="252" mass="28731">MELDVLNDSFDGLFEENEGRDWIVTKKEKGQVKVARCAEDEIDDLYITKTDWLVRNVDEDQAQASTSSDAPPNHELHGRAMFLIRDLLNCEYKNNYYFTCKNIRFLDVLICGTVVSLSTRFDKYSIVVDDGTSSIICLIKQQELADMQMSEEDKQSDRELVAAVKANPHDEMAKACAVVMRAIKDIYKNIPTFDDLKLGDTVTITGTLSQHNNKRYVFIKSIEREPDGSVSHVTHLEKLLNLYKESYDEEGG</sequence>
<keyword evidence="2" id="KW-1185">Reference proteome</keyword>
<protein>
    <recommendedName>
        <fullName evidence="3">OB domain-containing protein</fullName>
    </recommendedName>
</protein>
<accession>A0AAV8VP89</accession>
<gene>
    <name evidence="1" type="ORF">NQ315_016371</name>
</gene>
<dbReference type="Gene3D" id="2.40.50.140">
    <property type="entry name" value="Nucleic acid-binding proteins"/>
    <property type="match status" value="1"/>
</dbReference>
<evidence type="ECO:0000313" key="1">
    <source>
        <dbReference type="EMBL" id="KAJ8916232.1"/>
    </source>
</evidence>
<dbReference type="AlphaFoldDB" id="A0AAV8VP89"/>
<evidence type="ECO:0008006" key="3">
    <source>
        <dbReference type="Google" id="ProtNLM"/>
    </source>
</evidence>